<evidence type="ECO:0000259" key="1">
    <source>
        <dbReference type="Pfam" id="PF13358"/>
    </source>
</evidence>
<dbReference type="EMBL" id="ML179257">
    <property type="protein sequence ID" value="THU93143.1"/>
    <property type="molecule type" value="Genomic_DNA"/>
</dbReference>
<evidence type="ECO:0000313" key="3">
    <source>
        <dbReference type="Proteomes" id="UP000297245"/>
    </source>
</evidence>
<dbReference type="InterPro" id="IPR038717">
    <property type="entry name" value="Tc1-like_DDE_dom"/>
</dbReference>
<feature type="domain" description="Tc1-like transposase DDE" evidence="1">
    <location>
        <begin position="2"/>
        <end position="54"/>
    </location>
</feature>
<organism evidence="2 3">
    <name type="scientific">Dendrothele bispora (strain CBS 962.96)</name>
    <dbReference type="NCBI Taxonomy" id="1314807"/>
    <lineage>
        <taxon>Eukaryota</taxon>
        <taxon>Fungi</taxon>
        <taxon>Dikarya</taxon>
        <taxon>Basidiomycota</taxon>
        <taxon>Agaricomycotina</taxon>
        <taxon>Agaricomycetes</taxon>
        <taxon>Agaricomycetidae</taxon>
        <taxon>Agaricales</taxon>
        <taxon>Agaricales incertae sedis</taxon>
        <taxon>Dendrothele</taxon>
    </lineage>
</organism>
<feature type="non-terminal residue" evidence="2">
    <location>
        <position position="1"/>
    </location>
</feature>
<dbReference type="Gene3D" id="3.30.420.10">
    <property type="entry name" value="Ribonuclease H-like superfamily/Ribonuclease H"/>
    <property type="match status" value="1"/>
</dbReference>
<dbReference type="AlphaFoldDB" id="A0A4S8LVI4"/>
<dbReference type="GO" id="GO:0003676">
    <property type="term" value="F:nucleic acid binding"/>
    <property type="evidence" value="ECO:0007669"/>
    <property type="project" value="InterPro"/>
</dbReference>
<keyword evidence="3" id="KW-1185">Reference proteome</keyword>
<proteinExistence type="predicted"/>
<feature type="non-terminal residue" evidence="2">
    <location>
        <position position="54"/>
    </location>
</feature>
<name>A0A4S8LVI4_DENBC</name>
<gene>
    <name evidence="2" type="ORF">K435DRAFT_628255</name>
</gene>
<dbReference type="InterPro" id="IPR036397">
    <property type="entry name" value="RNaseH_sf"/>
</dbReference>
<dbReference type="Pfam" id="PF13358">
    <property type="entry name" value="DDE_3"/>
    <property type="match status" value="1"/>
</dbReference>
<evidence type="ECO:0000313" key="2">
    <source>
        <dbReference type="EMBL" id="THU93143.1"/>
    </source>
</evidence>
<accession>A0A4S8LVI4</accession>
<reference evidence="2 3" key="1">
    <citation type="journal article" date="2019" name="Nat. Ecol. Evol.">
        <title>Megaphylogeny resolves global patterns of mushroom evolution.</title>
        <authorList>
            <person name="Varga T."/>
            <person name="Krizsan K."/>
            <person name="Foldi C."/>
            <person name="Dima B."/>
            <person name="Sanchez-Garcia M."/>
            <person name="Sanchez-Ramirez S."/>
            <person name="Szollosi G.J."/>
            <person name="Szarkandi J.G."/>
            <person name="Papp V."/>
            <person name="Albert L."/>
            <person name="Andreopoulos W."/>
            <person name="Angelini C."/>
            <person name="Antonin V."/>
            <person name="Barry K.W."/>
            <person name="Bougher N.L."/>
            <person name="Buchanan P."/>
            <person name="Buyck B."/>
            <person name="Bense V."/>
            <person name="Catcheside P."/>
            <person name="Chovatia M."/>
            <person name="Cooper J."/>
            <person name="Damon W."/>
            <person name="Desjardin D."/>
            <person name="Finy P."/>
            <person name="Geml J."/>
            <person name="Haridas S."/>
            <person name="Hughes K."/>
            <person name="Justo A."/>
            <person name="Karasinski D."/>
            <person name="Kautmanova I."/>
            <person name="Kiss B."/>
            <person name="Kocsube S."/>
            <person name="Kotiranta H."/>
            <person name="LaButti K.M."/>
            <person name="Lechner B.E."/>
            <person name="Liimatainen K."/>
            <person name="Lipzen A."/>
            <person name="Lukacs Z."/>
            <person name="Mihaltcheva S."/>
            <person name="Morgado L.N."/>
            <person name="Niskanen T."/>
            <person name="Noordeloos M.E."/>
            <person name="Ohm R.A."/>
            <person name="Ortiz-Santana B."/>
            <person name="Ovrebo C."/>
            <person name="Racz N."/>
            <person name="Riley R."/>
            <person name="Savchenko A."/>
            <person name="Shiryaev A."/>
            <person name="Soop K."/>
            <person name="Spirin V."/>
            <person name="Szebenyi C."/>
            <person name="Tomsovsky M."/>
            <person name="Tulloss R.E."/>
            <person name="Uehling J."/>
            <person name="Grigoriev I.V."/>
            <person name="Vagvolgyi C."/>
            <person name="Papp T."/>
            <person name="Martin F.M."/>
            <person name="Miettinen O."/>
            <person name="Hibbett D.S."/>
            <person name="Nagy L.G."/>
        </authorList>
    </citation>
    <scope>NUCLEOTIDE SEQUENCE [LARGE SCALE GENOMIC DNA]</scope>
    <source>
        <strain evidence="2 3">CBS 962.96</strain>
    </source>
</reference>
<dbReference type="OrthoDB" id="2142724at2759"/>
<protein>
    <recommendedName>
        <fullName evidence="1">Tc1-like transposase DDE domain-containing protein</fullName>
    </recommendedName>
</protein>
<dbReference type="Proteomes" id="UP000297245">
    <property type="component" value="Unassembled WGS sequence"/>
</dbReference>
<sequence length="54" mass="6144">SVVIMEHASIHHSEVIRAIIEDKCNAKLLYLPPYSSGYNPAELAFCSIKTWLQR</sequence>